<organism evidence="1 2">
    <name type="scientific">Bacteroides uniformis</name>
    <dbReference type="NCBI Taxonomy" id="820"/>
    <lineage>
        <taxon>Bacteria</taxon>
        <taxon>Pseudomonadati</taxon>
        <taxon>Bacteroidota</taxon>
        <taxon>Bacteroidia</taxon>
        <taxon>Bacteroidales</taxon>
        <taxon>Bacteroidaceae</taxon>
        <taxon>Bacteroides</taxon>
    </lineage>
</organism>
<dbReference type="Pfam" id="PF13450">
    <property type="entry name" value="NAD_binding_8"/>
    <property type="match status" value="1"/>
</dbReference>
<dbReference type="GO" id="GO:0050660">
    <property type="term" value="F:flavin adenine dinucleotide binding"/>
    <property type="evidence" value="ECO:0007669"/>
    <property type="project" value="TreeGrafter"/>
</dbReference>
<name>A0A1Q6HYM1_BACUN</name>
<protein>
    <submittedName>
        <fullName evidence="1">UDP-galactopyranose mutase</fullName>
    </submittedName>
</protein>
<proteinExistence type="predicted"/>
<dbReference type="GO" id="GO:0008767">
    <property type="term" value="F:UDP-galactopyranose mutase activity"/>
    <property type="evidence" value="ECO:0007669"/>
    <property type="project" value="TreeGrafter"/>
</dbReference>
<dbReference type="Proteomes" id="UP000186549">
    <property type="component" value="Unassembled WGS sequence"/>
</dbReference>
<dbReference type="PANTHER" id="PTHR21197">
    <property type="entry name" value="UDP-GALACTOPYRANOSE MUTASE"/>
    <property type="match status" value="1"/>
</dbReference>
<comment type="caution">
    <text evidence="1">The sequence shown here is derived from an EMBL/GenBank/DDBJ whole genome shotgun (WGS) entry which is preliminary data.</text>
</comment>
<dbReference type="AlphaFoldDB" id="A0A1Q6HYM1"/>
<evidence type="ECO:0000313" key="1">
    <source>
        <dbReference type="EMBL" id="OKZ31726.1"/>
    </source>
</evidence>
<dbReference type="InterPro" id="IPR036188">
    <property type="entry name" value="FAD/NAD-bd_sf"/>
</dbReference>
<sequence>MKKIAIIGAGISGLSSAHFLKDHYDVTVFEKESTPGGLIRCERVGDNLFHTCGGHIFNSKRQDVLDWFWSKFKVEDEFTKADRNSVVYMNNAKEIPYPIENHMYLFDADIQKKFINDLLQIVRNEGNEPTNFEEFLKHRFGKTLYEMYFKPYNEKVWRRDLVQIPLSWLAGKLPMPTVAEIIFNNINHIKEKAFVHATFWYEKMNGSQYIADKLAEGINIHYNANIESILYTEKKWSVCGEEFEKVIFCGNIQQLPTLIKGVDIDMYEKEISSLEYHGTTTVFCEIDRNPYSWIYLPSHEYESHRIICTGNFAISNNAANLSSDRITATIEFTDEIDKDTIQDNINRMPFHPKYLDHKFNKCTYPIQDADTRRMIHSLKAYLTQSNFYFTGRFADWEYYNMDVAMGAAMDLCKTIRYEANKD</sequence>
<accession>A0A1Q6HYM1</accession>
<dbReference type="SUPFAM" id="SSF51971">
    <property type="entry name" value="Nucleotide-binding domain"/>
    <property type="match status" value="1"/>
</dbReference>
<evidence type="ECO:0000313" key="2">
    <source>
        <dbReference type="Proteomes" id="UP000186549"/>
    </source>
</evidence>
<dbReference type="GO" id="GO:0005829">
    <property type="term" value="C:cytosol"/>
    <property type="evidence" value="ECO:0007669"/>
    <property type="project" value="TreeGrafter"/>
</dbReference>
<dbReference type="PANTHER" id="PTHR21197:SF0">
    <property type="entry name" value="UDP-GALACTOPYRANOSE MUTASE"/>
    <property type="match status" value="1"/>
</dbReference>
<gene>
    <name evidence="1" type="ORF">BHV79_12870</name>
</gene>
<dbReference type="Gene3D" id="3.50.50.60">
    <property type="entry name" value="FAD/NAD(P)-binding domain"/>
    <property type="match status" value="1"/>
</dbReference>
<dbReference type="EMBL" id="MNQU01000247">
    <property type="protein sequence ID" value="OKZ31726.1"/>
    <property type="molecule type" value="Genomic_DNA"/>
</dbReference>
<reference evidence="1 2" key="1">
    <citation type="journal article" date="2016" name="Nat. Biotechnol.">
        <title>Measurement of bacterial replication rates in microbial communities.</title>
        <authorList>
            <person name="Brown C.T."/>
            <person name="Olm M.R."/>
            <person name="Thomas B.C."/>
            <person name="Banfield J.F."/>
        </authorList>
    </citation>
    <scope>NUCLEOTIDE SEQUENCE [LARGE SCALE GENOMIC DNA]</scope>
    <source>
        <strain evidence="1">45_41</strain>
    </source>
</reference>